<evidence type="ECO:0000256" key="3">
    <source>
        <dbReference type="ARBA" id="ARBA00022989"/>
    </source>
</evidence>
<reference evidence="7 8" key="1">
    <citation type="journal article" date="2015" name="Genome Announc.">
        <title>Complete Genome of Geobacter pickeringii G13T, a Metal-Reducing Isolate from Sedimentary Kaolin Deposits.</title>
        <authorList>
            <person name="Badalamenti J.P."/>
            <person name="Bond D.R."/>
        </authorList>
    </citation>
    <scope>NUCLEOTIDE SEQUENCE [LARGE SCALE GENOMIC DNA]</scope>
    <source>
        <strain evidence="7 8">G13</strain>
    </source>
</reference>
<name>A0A0B5BC26_9BACT</name>
<dbReference type="STRING" id="345632.GPICK_13820"/>
<dbReference type="RefSeq" id="WP_039744141.1">
    <property type="nucleotide sequence ID" value="NZ_CP009788.1"/>
</dbReference>
<feature type="transmembrane region" description="Helical" evidence="5">
    <location>
        <begin position="43"/>
        <end position="68"/>
    </location>
</feature>
<organism evidence="7 8">
    <name type="scientific">Geobacter pickeringii</name>
    <dbReference type="NCBI Taxonomy" id="345632"/>
    <lineage>
        <taxon>Bacteria</taxon>
        <taxon>Pseudomonadati</taxon>
        <taxon>Thermodesulfobacteriota</taxon>
        <taxon>Desulfuromonadia</taxon>
        <taxon>Geobacterales</taxon>
        <taxon>Geobacteraceae</taxon>
        <taxon>Geobacter</taxon>
    </lineage>
</organism>
<dbReference type="InterPro" id="IPR009908">
    <property type="entry name" value="Methylamine_util_MauE"/>
</dbReference>
<comment type="subcellular location">
    <subcellularLocation>
        <location evidence="1">Membrane</location>
        <topology evidence="1">Multi-pass membrane protein</topology>
    </subcellularLocation>
</comment>
<dbReference type="EMBL" id="CP009788">
    <property type="protein sequence ID" value="AJE04283.1"/>
    <property type="molecule type" value="Genomic_DNA"/>
</dbReference>
<evidence type="ECO:0000313" key="8">
    <source>
        <dbReference type="Proteomes" id="UP000057609"/>
    </source>
</evidence>
<feature type="transmembrane region" description="Helical" evidence="5">
    <location>
        <begin position="115"/>
        <end position="133"/>
    </location>
</feature>
<evidence type="ECO:0000256" key="5">
    <source>
        <dbReference type="SAM" id="Phobius"/>
    </source>
</evidence>
<gene>
    <name evidence="7" type="ORF">GPICK_13820</name>
</gene>
<keyword evidence="8" id="KW-1185">Reference proteome</keyword>
<dbReference type="GO" id="GO:0030416">
    <property type="term" value="P:methylamine metabolic process"/>
    <property type="evidence" value="ECO:0007669"/>
    <property type="project" value="InterPro"/>
</dbReference>
<feature type="transmembrane region" description="Helical" evidence="5">
    <location>
        <begin position="75"/>
        <end position="95"/>
    </location>
</feature>
<feature type="domain" description="Methylamine utilisation protein MauE" evidence="6">
    <location>
        <begin position="7"/>
        <end position="131"/>
    </location>
</feature>
<keyword evidence="4 5" id="KW-0472">Membrane</keyword>
<evidence type="ECO:0000313" key="7">
    <source>
        <dbReference type="EMBL" id="AJE04283.1"/>
    </source>
</evidence>
<evidence type="ECO:0000256" key="1">
    <source>
        <dbReference type="ARBA" id="ARBA00004141"/>
    </source>
</evidence>
<dbReference type="KEGG" id="gpi:GPICK_13820"/>
<feature type="transmembrane region" description="Helical" evidence="5">
    <location>
        <begin position="7"/>
        <end position="23"/>
    </location>
</feature>
<evidence type="ECO:0000256" key="4">
    <source>
        <dbReference type="ARBA" id="ARBA00023136"/>
    </source>
</evidence>
<proteinExistence type="predicted"/>
<keyword evidence="2 5" id="KW-0812">Transmembrane</keyword>
<dbReference type="Proteomes" id="UP000057609">
    <property type="component" value="Chromosome"/>
</dbReference>
<dbReference type="GO" id="GO:0016020">
    <property type="term" value="C:membrane"/>
    <property type="evidence" value="ECO:0007669"/>
    <property type="project" value="UniProtKB-SubCell"/>
</dbReference>
<protein>
    <submittedName>
        <fullName evidence="7">DoxX family protein</fullName>
    </submittedName>
</protein>
<dbReference type="Pfam" id="PF07291">
    <property type="entry name" value="MauE"/>
    <property type="match status" value="1"/>
</dbReference>
<dbReference type="OrthoDB" id="9809646at2"/>
<keyword evidence="3 5" id="KW-1133">Transmembrane helix</keyword>
<sequence>MQPVARHLTAVLRVALGAVFLYAGMLKISNPAAFAGSIASYQVIGYVGTYVVAAILPWVEVICGALLVTGWRARTAAAMAVVLNVVFIVLLFSTVVRGLDIDCGCFRQGGEKTSAWTAIFRDLMLMVAAGFIYRKGTR</sequence>
<dbReference type="UniPathway" id="UPA00895"/>
<evidence type="ECO:0000259" key="6">
    <source>
        <dbReference type="Pfam" id="PF07291"/>
    </source>
</evidence>
<dbReference type="HOGENOM" id="CLU_101331_3_1_7"/>
<evidence type="ECO:0000256" key="2">
    <source>
        <dbReference type="ARBA" id="ARBA00022692"/>
    </source>
</evidence>
<accession>A0A0B5BC26</accession>
<dbReference type="AlphaFoldDB" id="A0A0B5BC26"/>